<dbReference type="Proteomes" id="UP000050511">
    <property type="component" value="Unassembled WGS sequence"/>
</dbReference>
<dbReference type="AlphaFoldDB" id="A0A837P2J2"/>
<comment type="caution">
    <text evidence="1">The sequence shown here is derived from an EMBL/GenBank/DDBJ whole genome shotgun (WGS) entry which is preliminary data.</text>
</comment>
<sequence length="603" mass="63466">MVKRFLIRLGIAMVSLVGFCFLGVNLQIVKASITVSGSNYTVTSGNDLFNLLANTSSYWSSSNIPPENMTIKVANTVTLPASDSTLYSGLKNVTVDFQQHQFYVSSPTSSRILVPKASSAQLTLSNVNNTSNSTSNSISNVPSPSGNGVGSYYYNTYYGMLFSADFGLSGGTTDCSAQITYNNVVYDMPNSVAYNQPLTTYFVPINFTGNNTINTSVSGQQLGEIPNIKVSSGTTTLSGGDGSAKFAGAMIYPYYNNLNSKVFPIDISSGSTLNLDNKDTGVPMFAFIGTNNAVTINNNGTLNAISTGTTSSTTLFGTGTNGVTLNSNAGSKTNIKTGTAAFNSKMSTVKLIGNFANTSSTVITSTNSSPLDNSSSWGNNSLMTVSTGAKLATYSGGFNGGGLTNNSTSTIPFNFVGGSTSQGYTSTDVPSDADSYLVLTPNDSVFNTFGSTVDSSKLTAITDNAMLISSQLIGTELGSGTYNWNYGLDKLTSSSQYLSRTSGDTVKFRVIDTRAAKPNFSITASYTEKQLGQPFTMWFRNGMTETQLSTNAQTVLSSNNMSANNSVYTATFDSDSGLLIKANNKAKSGSFSGIVDWTLSNGL</sequence>
<protein>
    <submittedName>
        <fullName evidence="1">Type IV fimbrial biosis protein PilY1</fullName>
    </submittedName>
</protein>
<organism evidence="1 2">
    <name type="scientific">Lactiplantibacillus plantarum WJL</name>
    <dbReference type="NCBI Taxonomy" id="1350466"/>
    <lineage>
        <taxon>Bacteria</taxon>
        <taxon>Bacillati</taxon>
        <taxon>Bacillota</taxon>
        <taxon>Bacilli</taxon>
        <taxon>Lactobacillales</taxon>
        <taxon>Lactobacillaceae</taxon>
        <taxon>Lactiplantibacillus</taxon>
    </lineage>
</organism>
<dbReference type="RefSeq" id="WP_003642855.1">
    <property type="nucleotide sequence ID" value="NZ_AUTE01000063.1"/>
</dbReference>
<evidence type="ECO:0000313" key="1">
    <source>
        <dbReference type="EMBL" id="KPN43233.1"/>
    </source>
</evidence>
<name>A0A837P2J2_LACPN</name>
<accession>A0A837P2J2</accession>
<reference evidence="1 2" key="1">
    <citation type="submission" date="2015-10" db="EMBL/GenBank/DDBJ databases">
        <title>Resequencing of Lactobacillus plantarum WJL strain genome.</title>
        <authorList>
            <person name="Martino M.E."/>
        </authorList>
    </citation>
    <scope>NUCLEOTIDE SEQUENCE [LARGE SCALE GENOMIC DNA]</scope>
    <source>
        <strain evidence="1 2">WJL</strain>
    </source>
</reference>
<gene>
    <name evidence="1" type="ORF">WJL_0306</name>
</gene>
<evidence type="ECO:0000313" key="2">
    <source>
        <dbReference type="Proteomes" id="UP000050511"/>
    </source>
</evidence>
<proteinExistence type="predicted"/>
<dbReference type="EMBL" id="LKLZ01000003">
    <property type="protein sequence ID" value="KPN43233.1"/>
    <property type="molecule type" value="Genomic_DNA"/>
</dbReference>